<dbReference type="CDD" id="cd11055">
    <property type="entry name" value="CYP3A-like"/>
    <property type="match status" value="1"/>
</dbReference>
<dbReference type="AlphaFoldDB" id="A0AA88XPH4"/>
<keyword evidence="8 10" id="KW-0408">Iron</keyword>
<keyword evidence="4 10" id="KW-0349">Heme</keyword>
<dbReference type="GO" id="GO:0005506">
    <property type="term" value="F:iron ion binding"/>
    <property type="evidence" value="ECO:0007669"/>
    <property type="project" value="InterPro"/>
</dbReference>
<comment type="cofactor">
    <cofactor evidence="10">
        <name>heme</name>
        <dbReference type="ChEBI" id="CHEBI:30413"/>
    </cofactor>
</comment>
<keyword evidence="6" id="KW-0256">Endoplasmic reticulum</keyword>
<evidence type="ECO:0000256" key="11">
    <source>
        <dbReference type="RuleBase" id="RU000461"/>
    </source>
</evidence>
<comment type="similarity">
    <text evidence="3 11">Belongs to the cytochrome P450 family.</text>
</comment>
<dbReference type="FunFam" id="1.10.630.10:FF:000042">
    <property type="entry name" value="Cytochrome P450"/>
    <property type="match status" value="1"/>
</dbReference>
<evidence type="ECO:0000256" key="10">
    <source>
        <dbReference type="PIRSR" id="PIRSR602401-1"/>
    </source>
</evidence>
<evidence type="ECO:0000256" key="1">
    <source>
        <dbReference type="ARBA" id="ARBA00004174"/>
    </source>
</evidence>
<dbReference type="GO" id="GO:0008395">
    <property type="term" value="F:steroid hydroxylase activity"/>
    <property type="evidence" value="ECO:0007669"/>
    <property type="project" value="TreeGrafter"/>
</dbReference>
<evidence type="ECO:0000313" key="12">
    <source>
        <dbReference type="EMBL" id="KAK3089309.1"/>
    </source>
</evidence>
<evidence type="ECO:0000256" key="6">
    <source>
        <dbReference type="ARBA" id="ARBA00022848"/>
    </source>
</evidence>
<evidence type="ECO:0008006" key="14">
    <source>
        <dbReference type="Google" id="ProtNLM"/>
    </source>
</evidence>
<comment type="function">
    <text evidence="9">Cytochromes P450 are a group of heme-thiolate monooxygenases. They oxidize a variety of structurally unrelated compounds, including steroids, fatty acids, and xenobiotics.</text>
</comment>
<gene>
    <name evidence="12" type="ORF">FSP39_002574</name>
</gene>
<keyword evidence="13" id="KW-1185">Reference proteome</keyword>
<dbReference type="GO" id="GO:0005789">
    <property type="term" value="C:endoplasmic reticulum membrane"/>
    <property type="evidence" value="ECO:0007669"/>
    <property type="project" value="UniProtKB-SubCell"/>
</dbReference>
<dbReference type="PRINTS" id="PR00385">
    <property type="entry name" value="P450"/>
</dbReference>
<keyword evidence="7 11" id="KW-0560">Oxidoreductase</keyword>
<dbReference type="InterPro" id="IPR001128">
    <property type="entry name" value="Cyt_P450"/>
</dbReference>
<dbReference type="EMBL" id="VSWD01000010">
    <property type="protein sequence ID" value="KAK3089309.1"/>
    <property type="molecule type" value="Genomic_DNA"/>
</dbReference>
<evidence type="ECO:0000256" key="8">
    <source>
        <dbReference type="ARBA" id="ARBA00023004"/>
    </source>
</evidence>
<dbReference type="InterPro" id="IPR002401">
    <property type="entry name" value="Cyt_P450_E_grp-I"/>
</dbReference>
<evidence type="ECO:0000256" key="5">
    <source>
        <dbReference type="ARBA" id="ARBA00022723"/>
    </source>
</evidence>
<comment type="caution">
    <text evidence="12">The sequence shown here is derived from an EMBL/GenBank/DDBJ whole genome shotgun (WGS) entry which is preliminary data.</text>
</comment>
<organism evidence="12 13">
    <name type="scientific">Pinctada imbricata</name>
    <name type="common">Atlantic pearl-oyster</name>
    <name type="synonym">Pinctada martensii</name>
    <dbReference type="NCBI Taxonomy" id="66713"/>
    <lineage>
        <taxon>Eukaryota</taxon>
        <taxon>Metazoa</taxon>
        <taxon>Spiralia</taxon>
        <taxon>Lophotrochozoa</taxon>
        <taxon>Mollusca</taxon>
        <taxon>Bivalvia</taxon>
        <taxon>Autobranchia</taxon>
        <taxon>Pteriomorphia</taxon>
        <taxon>Pterioida</taxon>
        <taxon>Pterioidea</taxon>
        <taxon>Pteriidae</taxon>
        <taxon>Pinctada</taxon>
    </lineage>
</organism>
<evidence type="ECO:0000256" key="7">
    <source>
        <dbReference type="ARBA" id="ARBA00023002"/>
    </source>
</evidence>
<name>A0AA88XPH4_PINIB</name>
<proteinExistence type="inferred from homology"/>
<keyword evidence="11" id="KW-0503">Monooxygenase</keyword>
<dbReference type="Gene3D" id="1.10.630.10">
    <property type="entry name" value="Cytochrome P450"/>
    <property type="match status" value="1"/>
</dbReference>
<dbReference type="PANTHER" id="PTHR24302:SF15">
    <property type="entry name" value="FATTY-ACID PEROXYGENASE"/>
    <property type="match status" value="1"/>
</dbReference>
<sequence length="485" mass="55399">MEAQLLESSWIKRTKTPGFYQFDLDCRRKFGKVFGTYIGHIPQIHIADPELVKELAVKKFSTFPNRFTRIEPPDEQKGNIIFAKDEHWKFIRNTLTATFSSGKMRQTSPAVSECCAKLLQNIDEQSKHGKDVVEIKHIFGCYTMDVICSTAFGIDVNSQKDPDNEFVKQAKKAFSGGFASNLAVLMITFPFLSVFRNVLPKLYSSTSAFFETFYFFKNVALSIIDDRSSGKEKRTDFMQIMLNSHNEAVDKEDKANMVDYKEGSNVMKKKGLTVNEVTANSFIFFLAGYDTTANTLSFLAYNLATNPECQEKCIEEVDRVLGQDKPDYDNMLRMQYLDNCMNETLRMYDPAPSTNRNVEDDCEVAGYKVPKGAAVNICIYAIHHDPDYWPEPYKFNPNRFSPEEKAKRHPYAFLPFGHGPRNCIGMRLAYLEAKAAIATILQKYRFVKCDETEVPIELDKKSGLIRAKNGIKLKVEPRCTTSREE</sequence>
<dbReference type="Pfam" id="PF00067">
    <property type="entry name" value="p450"/>
    <property type="match status" value="1"/>
</dbReference>
<evidence type="ECO:0000256" key="9">
    <source>
        <dbReference type="ARBA" id="ARBA00043906"/>
    </source>
</evidence>
<dbReference type="PANTHER" id="PTHR24302">
    <property type="entry name" value="CYTOCHROME P450 FAMILY 3"/>
    <property type="match status" value="1"/>
</dbReference>
<dbReference type="Proteomes" id="UP001186944">
    <property type="component" value="Unassembled WGS sequence"/>
</dbReference>
<protein>
    <recommendedName>
        <fullName evidence="14">Cytochrome P450</fullName>
    </recommendedName>
</protein>
<dbReference type="InterPro" id="IPR036396">
    <property type="entry name" value="Cyt_P450_sf"/>
</dbReference>
<dbReference type="GO" id="GO:0016705">
    <property type="term" value="F:oxidoreductase activity, acting on paired donors, with incorporation or reduction of molecular oxygen"/>
    <property type="evidence" value="ECO:0007669"/>
    <property type="project" value="InterPro"/>
</dbReference>
<dbReference type="InterPro" id="IPR050705">
    <property type="entry name" value="Cytochrome_P450_3A"/>
</dbReference>
<dbReference type="PROSITE" id="PS00086">
    <property type="entry name" value="CYTOCHROME_P450"/>
    <property type="match status" value="1"/>
</dbReference>
<feature type="binding site" description="axial binding residue" evidence="10">
    <location>
        <position position="423"/>
    </location>
    <ligand>
        <name>heme</name>
        <dbReference type="ChEBI" id="CHEBI:30413"/>
    </ligand>
    <ligandPart>
        <name>Fe</name>
        <dbReference type="ChEBI" id="CHEBI:18248"/>
    </ligandPart>
</feature>
<accession>A0AA88XPH4</accession>
<keyword evidence="5 10" id="KW-0479">Metal-binding</keyword>
<dbReference type="SUPFAM" id="SSF48264">
    <property type="entry name" value="Cytochrome P450"/>
    <property type="match status" value="1"/>
</dbReference>
<dbReference type="GO" id="GO:0020037">
    <property type="term" value="F:heme binding"/>
    <property type="evidence" value="ECO:0007669"/>
    <property type="project" value="InterPro"/>
</dbReference>
<evidence type="ECO:0000256" key="2">
    <source>
        <dbReference type="ARBA" id="ARBA00004406"/>
    </source>
</evidence>
<comment type="subcellular location">
    <subcellularLocation>
        <location evidence="2">Endoplasmic reticulum membrane</location>
        <topology evidence="2">Peripheral membrane protein</topology>
    </subcellularLocation>
    <subcellularLocation>
        <location evidence="1">Microsome membrane</location>
        <topology evidence="1">Peripheral membrane protein</topology>
    </subcellularLocation>
</comment>
<dbReference type="PRINTS" id="PR00463">
    <property type="entry name" value="EP450I"/>
</dbReference>
<evidence type="ECO:0000256" key="3">
    <source>
        <dbReference type="ARBA" id="ARBA00010617"/>
    </source>
</evidence>
<keyword evidence="6" id="KW-0492">Microsome</keyword>
<evidence type="ECO:0000256" key="4">
    <source>
        <dbReference type="ARBA" id="ARBA00022617"/>
    </source>
</evidence>
<dbReference type="InterPro" id="IPR017972">
    <property type="entry name" value="Cyt_P450_CS"/>
</dbReference>
<reference evidence="12" key="1">
    <citation type="submission" date="2019-08" db="EMBL/GenBank/DDBJ databases">
        <title>The improved chromosome-level genome for the pearl oyster Pinctada fucata martensii using PacBio sequencing and Hi-C.</title>
        <authorList>
            <person name="Zheng Z."/>
        </authorList>
    </citation>
    <scope>NUCLEOTIDE SEQUENCE</scope>
    <source>
        <strain evidence="12">ZZ-2019</strain>
        <tissue evidence="12">Adductor muscle</tissue>
    </source>
</reference>
<evidence type="ECO:0000313" key="13">
    <source>
        <dbReference type="Proteomes" id="UP001186944"/>
    </source>
</evidence>